<evidence type="ECO:0008006" key="4">
    <source>
        <dbReference type="Google" id="ProtNLM"/>
    </source>
</evidence>
<name>A0A518K995_9BACT</name>
<proteinExistence type="predicted"/>
<dbReference type="InterPro" id="IPR054720">
    <property type="entry name" value="HpiC1"/>
</dbReference>
<dbReference type="Proteomes" id="UP000316426">
    <property type="component" value="Chromosome"/>
</dbReference>
<dbReference type="Pfam" id="PF22825">
    <property type="entry name" value="HpiC1-like"/>
    <property type="match status" value="1"/>
</dbReference>
<sequence length="248" mass="25701" precursor="true">MRFHTTESELMKRYRHVLAGAAVLIGLGMASASAVAASIPVFNHSFEDPDVGGSFAAGVPTGWTDASSGNPFIENSAAVGFTGGEGLQYFGFEGGEVHQDLGVAFAPNTTYTVDVASAHRETFTHSTLEFGLYDSNAIGVDLATPGFADIQGVWDGSGNPDGDNLWNTLRDASLLAAIGSGALGDVYTFTTGPVVPSGNVAVFLRVLGDSGNRVNIDNVRVTAIAIPEPSGAMIAFAASLVTTLLNRR</sequence>
<evidence type="ECO:0000313" key="2">
    <source>
        <dbReference type="EMBL" id="QDV74350.1"/>
    </source>
</evidence>
<dbReference type="AlphaFoldDB" id="A0A518K995"/>
<dbReference type="KEGG" id="bmei:Spa11_25530"/>
<evidence type="ECO:0000313" key="3">
    <source>
        <dbReference type="Proteomes" id="UP000316426"/>
    </source>
</evidence>
<keyword evidence="1" id="KW-0732">Signal</keyword>
<dbReference type="EMBL" id="CP036349">
    <property type="protein sequence ID" value="QDV74350.1"/>
    <property type="molecule type" value="Genomic_DNA"/>
</dbReference>
<keyword evidence="3" id="KW-1185">Reference proteome</keyword>
<gene>
    <name evidence="2" type="ORF">Spa11_25530</name>
</gene>
<evidence type="ECO:0000256" key="1">
    <source>
        <dbReference type="SAM" id="SignalP"/>
    </source>
</evidence>
<accession>A0A518K995</accession>
<protein>
    <recommendedName>
        <fullName evidence="4">PEP-CTERM protein-sorting domain-containing protein</fullName>
    </recommendedName>
</protein>
<feature type="chain" id="PRO_5021717929" description="PEP-CTERM protein-sorting domain-containing protein" evidence="1">
    <location>
        <begin position="37"/>
        <end position="248"/>
    </location>
</feature>
<reference evidence="2 3" key="1">
    <citation type="submission" date="2019-02" db="EMBL/GenBank/DDBJ databases">
        <title>Deep-cultivation of Planctomycetes and their phenomic and genomic characterization uncovers novel biology.</title>
        <authorList>
            <person name="Wiegand S."/>
            <person name="Jogler M."/>
            <person name="Boedeker C."/>
            <person name="Pinto D."/>
            <person name="Vollmers J."/>
            <person name="Rivas-Marin E."/>
            <person name="Kohn T."/>
            <person name="Peeters S.H."/>
            <person name="Heuer A."/>
            <person name="Rast P."/>
            <person name="Oberbeckmann S."/>
            <person name="Bunk B."/>
            <person name="Jeske O."/>
            <person name="Meyerdierks A."/>
            <person name="Storesund J.E."/>
            <person name="Kallscheuer N."/>
            <person name="Luecker S."/>
            <person name="Lage O.M."/>
            <person name="Pohl T."/>
            <person name="Merkel B.J."/>
            <person name="Hornburger P."/>
            <person name="Mueller R.-W."/>
            <person name="Bruemmer F."/>
            <person name="Labrenz M."/>
            <person name="Spormann A.M."/>
            <person name="Op den Camp H."/>
            <person name="Overmann J."/>
            <person name="Amann R."/>
            <person name="Jetten M.S.M."/>
            <person name="Mascher T."/>
            <person name="Medema M.H."/>
            <person name="Devos D.P."/>
            <person name="Kaster A.-K."/>
            <person name="Ovreas L."/>
            <person name="Rohde M."/>
            <person name="Galperin M.Y."/>
            <person name="Jogler C."/>
        </authorList>
    </citation>
    <scope>NUCLEOTIDE SEQUENCE [LARGE SCALE GENOMIC DNA]</scope>
    <source>
        <strain evidence="2 3">Spa11</strain>
    </source>
</reference>
<organism evidence="2 3">
    <name type="scientific">Botrimarina mediterranea</name>
    <dbReference type="NCBI Taxonomy" id="2528022"/>
    <lineage>
        <taxon>Bacteria</taxon>
        <taxon>Pseudomonadati</taxon>
        <taxon>Planctomycetota</taxon>
        <taxon>Planctomycetia</taxon>
        <taxon>Pirellulales</taxon>
        <taxon>Lacipirellulaceae</taxon>
        <taxon>Botrimarina</taxon>
    </lineage>
</organism>
<feature type="signal peptide" evidence="1">
    <location>
        <begin position="1"/>
        <end position="36"/>
    </location>
</feature>